<evidence type="ECO:0000259" key="3">
    <source>
        <dbReference type="Pfam" id="PF23021"/>
    </source>
</evidence>
<feature type="transmembrane region" description="Helical" evidence="1">
    <location>
        <begin position="414"/>
        <end position="434"/>
    </location>
</feature>
<dbReference type="SUPFAM" id="SSF56219">
    <property type="entry name" value="DNase I-like"/>
    <property type="match status" value="1"/>
</dbReference>
<dbReference type="FunCoup" id="Q6CX54">
    <property type="interactions" value="23"/>
</dbReference>
<protein>
    <submittedName>
        <fullName evidence="6">KLLA0A11132p</fullName>
    </submittedName>
</protein>
<keyword evidence="7" id="KW-1185">Reference proteome</keyword>
<dbReference type="GO" id="GO:0031505">
    <property type="term" value="P:fungal-type cell wall organization"/>
    <property type="evidence" value="ECO:0007669"/>
    <property type="project" value="TreeGrafter"/>
</dbReference>
<feature type="transmembrane region" description="Helical" evidence="1">
    <location>
        <begin position="65"/>
        <end position="83"/>
    </location>
</feature>
<dbReference type="Pfam" id="PF10277">
    <property type="entry name" value="Frag1"/>
    <property type="match status" value="1"/>
</dbReference>
<feature type="transmembrane region" description="Helical" evidence="1">
    <location>
        <begin position="7"/>
        <end position="31"/>
    </location>
</feature>
<dbReference type="HOGENOM" id="CLU_009808_0_0_1"/>
<keyword evidence="1" id="KW-0812">Transmembrane</keyword>
<dbReference type="PANTHER" id="PTHR14859">
    <property type="entry name" value="CALCOFLUOR WHITE HYPERSENSITIVE PROTEIN PRECURSOR"/>
    <property type="match status" value="1"/>
</dbReference>
<proteinExistence type="predicted"/>
<feature type="domain" description="PGAP2IP C-terminal nuclease-like" evidence="5">
    <location>
        <begin position="704"/>
        <end position="929"/>
    </location>
</feature>
<dbReference type="Pfam" id="PF23226">
    <property type="entry name" value="Exo_endo_phos_PGAP2IP"/>
    <property type="match status" value="1"/>
</dbReference>
<feature type="transmembrane region" description="Helical" evidence="1">
    <location>
        <begin position="149"/>
        <end position="166"/>
    </location>
</feature>
<dbReference type="InterPro" id="IPR057315">
    <property type="entry name" value="Exo_endo_phos_PGAP2IP_C"/>
</dbReference>
<feature type="transmembrane region" description="Helical" evidence="1">
    <location>
        <begin position="487"/>
        <end position="505"/>
    </location>
</feature>
<evidence type="ECO:0000259" key="4">
    <source>
        <dbReference type="Pfam" id="PF23022"/>
    </source>
</evidence>
<dbReference type="GO" id="GO:0005783">
    <property type="term" value="C:endoplasmic reticulum"/>
    <property type="evidence" value="ECO:0007669"/>
    <property type="project" value="TreeGrafter"/>
</dbReference>
<feature type="transmembrane region" description="Helical" evidence="1">
    <location>
        <begin position="674"/>
        <end position="690"/>
    </location>
</feature>
<evidence type="ECO:0000313" key="6">
    <source>
        <dbReference type="EMBL" id="CAH03073.1"/>
    </source>
</evidence>
<organism evidence="6 7">
    <name type="scientific">Kluyveromyces lactis (strain ATCC 8585 / CBS 2359 / DSM 70799 / NBRC 1267 / NRRL Y-1140 / WM37)</name>
    <name type="common">Yeast</name>
    <name type="synonym">Candida sphaerica</name>
    <dbReference type="NCBI Taxonomy" id="284590"/>
    <lineage>
        <taxon>Eukaryota</taxon>
        <taxon>Fungi</taxon>
        <taxon>Dikarya</taxon>
        <taxon>Ascomycota</taxon>
        <taxon>Saccharomycotina</taxon>
        <taxon>Saccharomycetes</taxon>
        <taxon>Saccharomycetales</taxon>
        <taxon>Saccharomycetaceae</taxon>
        <taxon>Kluyveromyces</taxon>
    </lineage>
</organism>
<keyword evidence="1" id="KW-0472">Membrane</keyword>
<dbReference type="EMBL" id="CR382121">
    <property type="protein sequence ID" value="CAH03073.1"/>
    <property type="molecule type" value="Genomic_DNA"/>
</dbReference>
<evidence type="ECO:0000259" key="2">
    <source>
        <dbReference type="Pfam" id="PF10277"/>
    </source>
</evidence>
<dbReference type="eggNOG" id="KOG3979">
    <property type="taxonomic scope" value="Eukaryota"/>
</dbReference>
<dbReference type="FunFam" id="3.60.10.10:FF:000031">
    <property type="entry name" value="Calcofluor white hypersensitive protein"/>
    <property type="match status" value="1"/>
</dbReference>
<feature type="transmembrane region" description="Helical" evidence="1">
    <location>
        <begin position="383"/>
        <end position="402"/>
    </location>
</feature>
<dbReference type="KEGG" id="kla:KLLA0_A11132g"/>
<feature type="transmembrane region" description="Helical" evidence="1">
    <location>
        <begin position="300"/>
        <end position="327"/>
    </location>
</feature>
<feature type="transmembrane region" description="Helical" evidence="1">
    <location>
        <begin position="525"/>
        <end position="543"/>
    </location>
</feature>
<dbReference type="InterPro" id="IPR053911">
    <property type="entry name" value="PGAP2IP_TM_2nd"/>
</dbReference>
<feature type="domain" description="CWH43-like N-terminal" evidence="2">
    <location>
        <begin position="7"/>
        <end position="204"/>
    </location>
</feature>
<feature type="transmembrane region" description="Helical" evidence="1">
    <location>
        <begin position="573"/>
        <end position="592"/>
    </location>
</feature>
<dbReference type="Gene3D" id="3.60.10.10">
    <property type="entry name" value="Endonuclease/exonuclease/phosphatase"/>
    <property type="match status" value="1"/>
</dbReference>
<dbReference type="InterPro" id="IPR036691">
    <property type="entry name" value="Endo/exonu/phosph_ase_sf"/>
</dbReference>
<feature type="transmembrane region" description="Helical" evidence="1">
    <location>
        <begin position="121"/>
        <end position="137"/>
    </location>
</feature>
<name>Q6CX54_KLULA</name>
<dbReference type="Pfam" id="PF23022">
    <property type="entry name" value="6TM_1st_PGAP2IP"/>
    <property type="match status" value="1"/>
</dbReference>
<dbReference type="GO" id="GO:0016020">
    <property type="term" value="C:membrane"/>
    <property type="evidence" value="ECO:0007669"/>
    <property type="project" value="GOC"/>
</dbReference>
<dbReference type="InterPro" id="IPR019402">
    <property type="entry name" value="CWH43_N"/>
</dbReference>
<accession>Q6CX54</accession>
<keyword evidence="1" id="KW-1133">Transmembrane helix</keyword>
<sequence>MVSIRGSVIAWTHTVCAASAFIAALVVGYTLHFEKIVANAWYRYPDEWFPSVSATIGDRYPERSIFQILIALTALPRFLLLFTHYYLNRSLFTLLVGIVRTITCGGWVYITSTDDHDAHDVFMISYIVLTIPWDYMIIKHSQYKEWKKILMTAFFGTLIPLIYWFIQHQVHRRAGAYSVYAYFEWSLIVLDIAFDALACQDFEQIKISVSDWSATEDENIVVPTEYIVETEEQVDITVTETVEEKLNDSSVEELSDDENIQQEHSRLLESNDNEITILLKETEDIMYPNDLPVPPSQDSFMYVIVNTFNSFMFWTTVTSLFCMLWHFPLWYMGISGYEAVILSTLSPVFLYIPLVTVVVDQYGMLLANVFSIGAFFIDTPETRLLTVALATALIVMTFALNLNSLNSSSIGKFSLTWIMGLILSVVVKMGFFTNNPLWAIMNENNGGLNIPGLVVSTLFALITPFTNSCHLWNRSKTTTRLPFFRKLLVSTGFGSLVFAIHQSLTDASTLIYWCWEGWNSHKGPLAWPWAGLVCVAMIGGALTGKQSSRTISMTLAISTLALAVPQVKEWFRFVFGVLPYVVSIIWIIPSYFELVNYIQSPGFLSYSFFIYILFVLAHVWTVAYAFVPYGWILREKLPQVLCFSTTFILAGLIEFDSFKPYEGIAKSFTKKIRVVAVGLLLLTGIFTYQIRPTLVPEPYHPEANLITAGIWTIHFGFDNDLWASEDRMTHLIKDMQLDIVGLLETDTQRITTGNRDLTAKMAHDLGMYADFGPGPNKHTWGCVLLSKFPIIKSEHHLLPSPVGELAPAIHATIEAYGELVDVFVFHSGQEEDEEDRRLQSEAMAELMGSTDRPSILLSYLVTKPHQDNYNIYVSDKSQMYDIDPTDEDRWCEYILYKKLKRAGYARVSRATITDTELQVAKFQVLPDIDEVDEDYLYGYRRLPTKNVHRSFKFPKKFMGDGERGHHYHVFDEPRYFN</sequence>
<feature type="transmembrane region" description="Helical" evidence="1">
    <location>
        <begin position="446"/>
        <end position="466"/>
    </location>
</feature>
<dbReference type="InParanoid" id="Q6CX54"/>
<feature type="domain" description="PGAP2IP second transmembrane" evidence="3">
    <location>
        <begin position="486"/>
        <end position="655"/>
    </location>
</feature>
<dbReference type="Proteomes" id="UP000000598">
    <property type="component" value="Chromosome A"/>
</dbReference>
<dbReference type="PaxDb" id="284590-Q6CX54"/>
<evidence type="ECO:0000256" key="1">
    <source>
        <dbReference type="SAM" id="Phobius"/>
    </source>
</evidence>
<feature type="domain" description="PGAP2IP first transmembrane" evidence="4">
    <location>
        <begin position="311"/>
        <end position="461"/>
    </location>
</feature>
<gene>
    <name evidence="6" type="ORF">KLLA0_A11132g</name>
</gene>
<dbReference type="PANTHER" id="PTHR14859:SF1">
    <property type="entry name" value="PGAP2-INTERACTING PROTEIN"/>
    <property type="match status" value="1"/>
</dbReference>
<feature type="transmembrane region" description="Helical" evidence="1">
    <location>
        <begin position="348"/>
        <end position="377"/>
    </location>
</feature>
<reference evidence="6 7" key="1">
    <citation type="journal article" date="2004" name="Nature">
        <title>Genome evolution in yeasts.</title>
        <authorList>
            <consortium name="Genolevures"/>
            <person name="Dujon B."/>
            <person name="Sherman D."/>
            <person name="Fischer G."/>
            <person name="Durrens P."/>
            <person name="Casaregola S."/>
            <person name="Lafontaine I."/>
            <person name="de Montigny J."/>
            <person name="Marck C."/>
            <person name="Neuveglise C."/>
            <person name="Talla E."/>
            <person name="Goffard N."/>
            <person name="Frangeul L."/>
            <person name="Aigle M."/>
            <person name="Anthouard V."/>
            <person name="Babour A."/>
            <person name="Barbe V."/>
            <person name="Barnay S."/>
            <person name="Blanchin S."/>
            <person name="Beckerich J.M."/>
            <person name="Beyne E."/>
            <person name="Bleykasten C."/>
            <person name="Boisrame A."/>
            <person name="Boyer J."/>
            <person name="Cattolico L."/>
            <person name="Confanioleri F."/>
            <person name="de Daruvar A."/>
            <person name="Despons L."/>
            <person name="Fabre E."/>
            <person name="Fairhead C."/>
            <person name="Ferry-Dumazet H."/>
            <person name="Groppi A."/>
            <person name="Hantraye F."/>
            <person name="Hennequin C."/>
            <person name="Jauniaux N."/>
            <person name="Joyet P."/>
            <person name="Kachouri R."/>
            <person name="Kerrest A."/>
            <person name="Koszul R."/>
            <person name="Lemaire M."/>
            <person name="Lesur I."/>
            <person name="Ma L."/>
            <person name="Muller H."/>
            <person name="Nicaud J.M."/>
            <person name="Nikolski M."/>
            <person name="Oztas S."/>
            <person name="Ozier-Kalogeropoulos O."/>
            <person name="Pellenz S."/>
            <person name="Potier S."/>
            <person name="Richard G.F."/>
            <person name="Straub M.L."/>
            <person name="Suleau A."/>
            <person name="Swennene D."/>
            <person name="Tekaia F."/>
            <person name="Wesolowski-Louvel M."/>
            <person name="Westhof E."/>
            <person name="Wirth B."/>
            <person name="Zeniou-Meyer M."/>
            <person name="Zivanovic I."/>
            <person name="Bolotin-Fukuhara M."/>
            <person name="Thierry A."/>
            <person name="Bouchier C."/>
            <person name="Caudron B."/>
            <person name="Scarpelli C."/>
            <person name="Gaillardin C."/>
            <person name="Weissenbach J."/>
            <person name="Wincker P."/>
            <person name="Souciet J.L."/>
        </authorList>
    </citation>
    <scope>NUCLEOTIDE SEQUENCE [LARGE SCALE GENOMIC DNA]</scope>
    <source>
        <strain evidence="7">ATCC 8585 / CBS 2359 / DSM 70799 / NBRC 1267 / NRRL Y-1140 / WM37</strain>
    </source>
</reference>
<feature type="transmembrane region" description="Helical" evidence="1">
    <location>
        <begin position="90"/>
        <end position="109"/>
    </location>
</feature>
<dbReference type="GO" id="GO:0006506">
    <property type="term" value="P:GPI anchor biosynthetic process"/>
    <property type="evidence" value="ECO:0007669"/>
    <property type="project" value="TreeGrafter"/>
</dbReference>
<dbReference type="AlphaFoldDB" id="Q6CX54"/>
<evidence type="ECO:0000259" key="5">
    <source>
        <dbReference type="Pfam" id="PF23226"/>
    </source>
</evidence>
<dbReference type="STRING" id="284590.Q6CX54"/>
<dbReference type="InterPro" id="IPR053912">
    <property type="entry name" value="PGAP2IP_TM_1nd"/>
</dbReference>
<dbReference type="InterPro" id="IPR051916">
    <property type="entry name" value="GPI-anchor_lipid_remodeler"/>
</dbReference>
<evidence type="ECO:0000313" key="7">
    <source>
        <dbReference type="Proteomes" id="UP000000598"/>
    </source>
</evidence>
<feature type="transmembrane region" description="Helical" evidence="1">
    <location>
        <begin position="604"/>
        <end position="631"/>
    </location>
</feature>
<dbReference type="OMA" id="CVWYFPL"/>
<dbReference type="Pfam" id="PF23021">
    <property type="entry name" value="6TM_2nd_PGAP2IP"/>
    <property type="match status" value="1"/>
</dbReference>